<proteinExistence type="predicted"/>
<keyword evidence="4" id="KW-1185">Reference proteome</keyword>
<feature type="compositionally biased region" description="Basic and acidic residues" evidence="2">
    <location>
        <begin position="308"/>
        <end position="319"/>
    </location>
</feature>
<dbReference type="STRING" id="101127.A0A1X2GWK8"/>
<feature type="compositionally biased region" description="Pro residues" evidence="2">
    <location>
        <begin position="337"/>
        <end position="349"/>
    </location>
</feature>
<feature type="region of interest" description="Disordered" evidence="2">
    <location>
        <begin position="102"/>
        <end position="150"/>
    </location>
</feature>
<evidence type="ECO:0000256" key="2">
    <source>
        <dbReference type="SAM" id="MobiDB-lite"/>
    </source>
</evidence>
<keyword evidence="1" id="KW-0175">Coiled coil</keyword>
<dbReference type="OrthoDB" id="2281102at2759"/>
<feature type="compositionally biased region" description="Basic and acidic residues" evidence="2">
    <location>
        <begin position="377"/>
        <end position="392"/>
    </location>
</feature>
<evidence type="ECO:0000313" key="3">
    <source>
        <dbReference type="EMBL" id="ORX62423.1"/>
    </source>
</evidence>
<evidence type="ECO:0000256" key="1">
    <source>
        <dbReference type="SAM" id="Coils"/>
    </source>
</evidence>
<dbReference type="AlphaFoldDB" id="A0A1X2GWK8"/>
<feature type="compositionally biased region" description="Low complexity" evidence="2">
    <location>
        <begin position="350"/>
        <end position="374"/>
    </location>
</feature>
<feature type="region of interest" description="Disordered" evidence="2">
    <location>
        <begin position="308"/>
        <end position="403"/>
    </location>
</feature>
<gene>
    <name evidence="3" type="ORF">DM01DRAFT_1331847</name>
</gene>
<dbReference type="Proteomes" id="UP000242146">
    <property type="component" value="Unassembled WGS sequence"/>
</dbReference>
<feature type="region of interest" description="Disordered" evidence="2">
    <location>
        <begin position="1"/>
        <end position="20"/>
    </location>
</feature>
<dbReference type="EMBL" id="MCGT01000002">
    <property type="protein sequence ID" value="ORX62423.1"/>
    <property type="molecule type" value="Genomic_DNA"/>
</dbReference>
<name>A0A1X2GWK8_9FUNG</name>
<feature type="coiled-coil region" evidence="1">
    <location>
        <begin position="65"/>
        <end position="99"/>
    </location>
</feature>
<organism evidence="3 4">
    <name type="scientific">Hesseltinella vesiculosa</name>
    <dbReference type="NCBI Taxonomy" id="101127"/>
    <lineage>
        <taxon>Eukaryota</taxon>
        <taxon>Fungi</taxon>
        <taxon>Fungi incertae sedis</taxon>
        <taxon>Mucoromycota</taxon>
        <taxon>Mucoromycotina</taxon>
        <taxon>Mucoromycetes</taxon>
        <taxon>Mucorales</taxon>
        <taxon>Cunninghamellaceae</taxon>
        <taxon>Hesseltinella</taxon>
    </lineage>
</organism>
<reference evidence="3 4" key="1">
    <citation type="submission" date="2016-07" db="EMBL/GenBank/DDBJ databases">
        <title>Pervasive Adenine N6-methylation of Active Genes in Fungi.</title>
        <authorList>
            <consortium name="DOE Joint Genome Institute"/>
            <person name="Mondo S.J."/>
            <person name="Dannebaum R.O."/>
            <person name="Kuo R.C."/>
            <person name="Labutti K."/>
            <person name="Haridas S."/>
            <person name="Kuo A."/>
            <person name="Salamov A."/>
            <person name="Ahrendt S.R."/>
            <person name="Lipzen A."/>
            <person name="Sullivan W."/>
            <person name="Andreopoulos W.B."/>
            <person name="Clum A."/>
            <person name="Lindquist E."/>
            <person name="Daum C."/>
            <person name="Ramamoorthy G.K."/>
            <person name="Gryganskyi A."/>
            <person name="Culley D."/>
            <person name="Magnuson J.K."/>
            <person name="James T.Y."/>
            <person name="O'Malley M.A."/>
            <person name="Stajich J.E."/>
            <person name="Spatafora J.W."/>
            <person name="Visel A."/>
            <person name="Grigoriev I.V."/>
        </authorList>
    </citation>
    <scope>NUCLEOTIDE SEQUENCE [LARGE SCALE GENOMIC DNA]</scope>
    <source>
        <strain evidence="3 4">NRRL 3301</strain>
    </source>
</reference>
<accession>A0A1X2GWK8</accession>
<sequence length="403" mass="46227">MPPMLPMKKESPQSTWRGQRTNTDMIAEELVQLYQDLLDKHDHDQLTIKKLQLDVEIFEGDSTKVRDYEIRVEYLAQKLEQITEEKEAAERELLEYKKQASSLVTPLSPEFDPEDYLQHPSGEDEDIKLQLPPTDNQDNAHPPPEEDDGYFDGILDAYDEPDREETHDQEVVEQQMLEYEQGMQRAMQQYVLDLERQRLLNRQLQSVIDKQDKLISTLEGNRPASVVNNPKQDQQESEEILLRQQVDLQRIELESKRDLLTQLLNEREELLKSVHGSQSTDSVHPLYRHNSNRSSIDILAELAQVPNARDENGEGEARRPARNNAAAAAAIDRKQSPTPPPRTPLPPVPMTTDNSPAISYSRSSSLSSPISWTSQERSVRQPTKEIYAHPHDVAASPKSFWKS</sequence>
<comment type="caution">
    <text evidence="3">The sequence shown here is derived from an EMBL/GenBank/DDBJ whole genome shotgun (WGS) entry which is preliminary data.</text>
</comment>
<protein>
    <submittedName>
        <fullName evidence="3">Uncharacterized protein</fullName>
    </submittedName>
</protein>
<evidence type="ECO:0000313" key="4">
    <source>
        <dbReference type="Proteomes" id="UP000242146"/>
    </source>
</evidence>